<evidence type="ECO:0000313" key="1">
    <source>
        <dbReference type="EMBL" id="KAJ4394805.1"/>
    </source>
</evidence>
<name>A0A9W8Z1X1_9PEZI</name>
<keyword evidence="2" id="KW-1185">Reference proteome</keyword>
<protein>
    <submittedName>
        <fullName evidence="1">Uncharacterized protein</fullName>
    </submittedName>
</protein>
<sequence>MSEYTSTLEGFQRAMQWSLDGPAEDAKSYTDALSAPGFYQVMNGQRVSYDEYVKGIAEWRGKVREYKPVV</sequence>
<gene>
    <name evidence="1" type="ORF">N0V93_004025</name>
</gene>
<reference evidence="1" key="1">
    <citation type="submission" date="2022-10" db="EMBL/GenBank/DDBJ databases">
        <title>Tapping the CABI collections for fungal endophytes: first genome assemblies for Collariella, Neodidymelliopsis, Ascochyta clinopodiicola, Didymella pomorum, Didymosphaeria variabile, Neocosmospora piperis and Neocucurbitaria cava.</title>
        <authorList>
            <person name="Hill R."/>
        </authorList>
    </citation>
    <scope>NUCLEOTIDE SEQUENCE</scope>
    <source>
        <strain evidence="1">IMI 355082</strain>
    </source>
</reference>
<organism evidence="1 2">
    <name type="scientific">Gnomoniopsis smithogilvyi</name>
    <dbReference type="NCBI Taxonomy" id="1191159"/>
    <lineage>
        <taxon>Eukaryota</taxon>
        <taxon>Fungi</taxon>
        <taxon>Dikarya</taxon>
        <taxon>Ascomycota</taxon>
        <taxon>Pezizomycotina</taxon>
        <taxon>Sordariomycetes</taxon>
        <taxon>Sordariomycetidae</taxon>
        <taxon>Diaporthales</taxon>
        <taxon>Gnomoniaceae</taxon>
        <taxon>Gnomoniopsis</taxon>
    </lineage>
</organism>
<accession>A0A9W8Z1X1</accession>
<dbReference type="AlphaFoldDB" id="A0A9W8Z1X1"/>
<dbReference type="EMBL" id="JAPEVB010000002">
    <property type="protein sequence ID" value="KAJ4394805.1"/>
    <property type="molecule type" value="Genomic_DNA"/>
</dbReference>
<dbReference type="Proteomes" id="UP001140453">
    <property type="component" value="Unassembled WGS sequence"/>
</dbReference>
<comment type="caution">
    <text evidence="1">The sequence shown here is derived from an EMBL/GenBank/DDBJ whole genome shotgun (WGS) entry which is preliminary data.</text>
</comment>
<proteinExistence type="predicted"/>
<dbReference type="OrthoDB" id="2947043at2759"/>
<evidence type="ECO:0000313" key="2">
    <source>
        <dbReference type="Proteomes" id="UP001140453"/>
    </source>
</evidence>